<evidence type="ECO:0000313" key="10">
    <source>
        <dbReference type="Proteomes" id="UP000193495"/>
    </source>
</evidence>
<feature type="compositionally biased region" description="Basic and acidic residues" evidence="8">
    <location>
        <begin position="563"/>
        <end position="579"/>
    </location>
</feature>
<dbReference type="Proteomes" id="UP000193495">
    <property type="component" value="Unassembled WGS sequence"/>
</dbReference>
<dbReference type="PRINTS" id="PR00313">
    <property type="entry name" value="CABNDNGRPT"/>
</dbReference>
<feature type="compositionally biased region" description="Basic and acidic residues" evidence="8">
    <location>
        <begin position="504"/>
        <end position="522"/>
    </location>
</feature>
<dbReference type="GO" id="GO:0090729">
    <property type="term" value="F:toxin activity"/>
    <property type="evidence" value="ECO:0007669"/>
    <property type="project" value="UniProtKB-KW"/>
</dbReference>
<dbReference type="Pfam" id="PF00353">
    <property type="entry name" value="HemolysinCabind"/>
    <property type="match status" value="5"/>
</dbReference>
<name>A0A1X7A4K7_9RHOB</name>
<keyword evidence="7" id="KW-0472">Membrane</keyword>
<evidence type="ECO:0000256" key="1">
    <source>
        <dbReference type="ARBA" id="ARBA00004370"/>
    </source>
</evidence>
<accession>A0A1X7A4K7</accession>
<evidence type="ECO:0000256" key="4">
    <source>
        <dbReference type="ARBA" id="ARBA00022656"/>
    </source>
</evidence>
<dbReference type="RefSeq" id="WP_085897733.1">
    <property type="nucleotide sequence ID" value="NZ_FWFY01000015.1"/>
</dbReference>
<keyword evidence="3" id="KW-0964">Secreted</keyword>
<dbReference type="PRINTS" id="PR01488">
    <property type="entry name" value="RTXTOXINA"/>
</dbReference>
<evidence type="ECO:0000256" key="5">
    <source>
        <dbReference type="ARBA" id="ARBA00022737"/>
    </source>
</evidence>
<dbReference type="GO" id="GO:0005576">
    <property type="term" value="C:extracellular region"/>
    <property type="evidence" value="ECO:0007669"/>
    <property type="project" value="UniProtKB-SubCell"/>
</dbReference>
<dbReference type="InterPro" id="IPR050557">
    <property type="entry name" value="RTX_toxin/Mannuronan_C5-epim"/>
</dbReference>
<dbReference type="PANTHER" id="PTHR38340">
    <property type="entry name" value="S-LAYER PROTEIN"/>
    <property type="match status" value="1"/>
</dbReference>
<dbReference type="InterPro" id="IPR018511">
    <property type="entry name" value="Hemolysin-typ_Ca-bd_CS"/>
</dbReference>
<dbReference type="InterPro" id="IPR003995">
    <property type="entry name" value="RTX_toxin_determinant-A"/>
</dbReference>
<dbReference type="InterPro" id="IPR001343">
    <property type="entry name" value="Hemolysn_Ca-bd"/>
</dbReference>
<feature type="compositionally biased region" description="Basic and acidic residues" evidence="8">
    <location>
        <begin position="532"/>
        <end position="554"/>
    </location>
</feature>
<keyword evidence="6" id="KW-0843">Virulence</keyword>
<evidence type="ECO:0000256" key="8">
    <source>
        <dbReference type="SAM" id="MobiDB-lite"/>
    </source>
</evidence>
<organism evidence="9 10">
    <name type="scientific">Limimaricola soesokkakensis</name>
    <dbReference type="NCBI Taxonomy" id="1343159"/>
    <lineage>
        <taxon>Bacteria</taxon>
        <taxon>Pseudomonadati</taxon>
        <taxon>Pseudomonadota</taxon>
        <taxon>Alphaproteobacteria</taxon>
        <taxon>Rhodobacterales</taxon>
        <taxon>Paracoccaceae</taxon>
        <taxon>Limimaricola</taxon>
    </lineage>
</organism>
<keyword evidence="4" id="KW-0800">Toxin</keyword>
<dbReference type="AlphaFoldDB" id="A0A1X7A4K7"/>
<reference evidence="9 10" key="1">
    <citation type="submission" date="2017-03" db="EMBL/GenBank/DDBJ databases">
        <authorList>
            <person name="Afonso C.L."/>
            <person name="Miller P.J."/>
            <person name="Scott M.A."/>
            <person name="Spackman E."/>
            <person name="Goraichik I."/>
            <person name="Dimitrov K.M."/>
            <person name="Suarez D.L."/>
            <person name="Swayne D.E."/>
        </authorList>
    </citation>
    <scope>NUCLEOTIDE SEQUENCE [LARGE SCALE GENOMIC DNA]</scope>
    <source>
        <strain evidence="9 10">CECT 8367</strain>
    </source>
</reference>
<protein>
    <submittedName>
        <fullName evidence="9">Hemolysin, chromosomal</fullName>
    </submittedName>
</protein>
<dbReference type="GO" id="GO:0005509">
    <property type="term" value="F:calcium ion binding"/>
    <property type="evidence" value="ECO:0007669"/>
    <property type="project" value="InterPro"/>
</dbReference>
<dbReference type="InterPro" id="IPR011049">
    <property type="entry name" value="Serralysin-like_metalloprot_C"/>
</dbReference>
<evidence type="ECO:0000256" key="6">
    <source>
        <dbReference type="ARBA" id="ARBA00023026"/>
    </source>
</evidence>
<dbReference type="SUPFAM" id="SSF51120">
    <property type="entry name" value="beta-Roll"/>
    <property type="match status" value="2"/>
</dbReference>
<feature type="region of interest" description="Disordered" evidence="8">
    <location>
        <begin position="491"/>
        <end position="588"/>
    </location>
</feature>
<keyword evidence="5" id="KW-0677">Repeat</keyword>
<dbReference type="EMBL" id="FWFY01000015">
    <property type="protein sequence ID" value="SLN68519.1"/>
    <property type="molecule type" value="Genomic_DNA"/>
</dbReference>
<evidence type="ECO:0000256" key="2">
    <source>
        <dbReference type="ARBA" id="ARBA00004613"/>
    </source>
</evidence>
<gene>
    <name evidence="9" type="primary">hlyA_6</name>
    <name evidence="9" type="ORF">LOS8367_03427</name>
</gene>
<dbReference type="PROSITE" id="PS00330">
    <property type="entry name" value="HEMOLYSIN_CALCIUM"/>
    <property type="match status" value="7"/>
</dbReference>
<dbReference type="PANTHER" id="PTHR38340:SF1">
    <property type="entry name" value="S-LAYER PROTEIN"/>
    <property type="match status" value="1"/>
</dbReference>
<dbReference type="GO" id="GO:0016020">
    <property type="term" value="C:membrane"/>
    <property type="evidence" value="ECO:0007669"/>
    <property type="project" value="UniProtKB-SubCell"/>
</dbReference>
<dbReference type="Gene3D" id="2.150.10.10">
    <property type="entry name" value="Serralysin-like metalloprotease, C-terminal"/>
    <property type="match status" value="5"/>
</dbReference>
<comment type="subcellular location">
    <subcellularLocation>
        <location evidence="1">Membrane</location>
    </subcellularLocation>
    <subcellularLocation>
        <location evidence="2">Secreted</location>
    </subcellularLocation>
</comment>
<sequence length="772" mass="78118">MANLEFTARGRSAGDAAVPRITALMADPKSELLHSITADGGRIQSWDVAGRGIDAHHRLEMESANQAGAASDLALLDLASGPALLATGPGAARLHVISDSGEIGTGRALAASTWGLSAPVDVEMVSLPGGGEMLYGGLSGRPGLAHLRLSDGGVALSSGIALDNSATHLETITALASVKIGSRSLLFAATDGSAPVLTSFSIGRDGTLTTRSEIGIEAGLWISAPTAMESLILGQERYLVLGAAGSGSLSVMRIGADGSLAVTDHLIDDRDSRFDGVTALATLSHRGRGFVVSGGADDGVSVHELLSGGRLVVLAHLADGVASGLADISALAVRGAGDGIDIFAVSASEPGVTRLRLDLRGGTLQLGSAGDEALSGGAGDDILRDGGGSDRLWGGAGADLFVLDADGRTDRIADFEQGQDRLDLSAWPMLRDVSQLEMRVEGAVLRLGYGSETLLLQGANGQAPDPALLTTAELIGGTHLPLVAMAGEAGPAPEIPLTPPRSVTEAERARAKAEAEAKREETAPSEPDDGAGTDRLRGGAGDDRLDGKDGDDRLWGGSGADRLLGRGGDDRLLGGEGPDRLLGGSGADLLKGQGGADRLHGGSGADRLFGGAGADQLKGKGGADRLSGGAGHDALGGGADADRLVGGAGNDHLAGGAGDDALIGGRGTDQLFGGKGADELRGGTGADRLSGGGGSDRFVFETGRDRIIDLQDRDRIMLDAGLWHGDLSPSQVVTRFAEKQGADTLFDFGGGDSLRVEDVARPASLIDQIEFL</sequence>
<proteinExistence type="predicted"/>
<evidence type="ECO:0000256" key="3">
    <source>
        <dbReference type="ARBA" id="ARBA00022525"/>
    </source>
</evidence>
<evidence type="ECO:0000256" key="7">
    <source>
        <dbReference type="ARBA" id="ARBA00023136"/>
    </source>
</evidence>
<evidence type="ECO:0000313" key="9">
    <source>
        <dbReference type="EMBL" id="SLN68519.1"/>
    </source>
</evidence>